<evidence type="ECO:0000259" key="6">
    <source>
        <dbReference type="SMART" id="SM00382"/>
    </source>
</evidence>
<evidence type="ECO:0000256" key="3">
    <source>
        <dbReference type="ARBA" id="ARBA00022801"/>
    </source>
</evidence>
<keyword evidence="5" id="KW-0143">Chaperone</keyword>
<proteinExistence type="inferred from homology"/>
<accession>A0A1J5TDT6</accession>
<keyword evidence="2" id="KW-0547">Nucleotide-binding</keyword>
<dbReference type="AlphaFoldDB" id="A0A1J5TDT6"/>
<evidence type="ECO:0000313" key="7">
    <source>
        <dbReference type="EMBL" id="OIR19089.1"/>
    </source>
</evidence>
<evidence type="ECO:0000256" key="4">
    <source>
        <dbReference type="ARBA" id="ARBA00023134"/>
    </source>
</evidence>
<dbReference type="GO" id="GO:0005525">
    <property type="term" value="F:GTP binding"/>
    <property type="evidence" value="ECO:0007669"/>
    <property type="project" value="UniProtKB-KW"/>
</dbReference>
<dbReference type="PANTHER" id="PTHR43087">
    <property type="entry name" value="LYSINE/ARGININE/ORNITHINE TRANSPORT SYSTEM KINASE"/>
    <property type="match status" value="1"/>
</dbReference>
<dbReference type="InterPro" id="IPR005129">
    <property type="entry name" value="GTPase_ArgK"/>
</dbReference>
<evidence type="ECO:0000256" key="2">
    <source>
        <dbReference type="ARBA" id="ARBA00022741"/>
    </source>
</evidence>
<dbReference type="InterPro" id="IPR027417">
    <property type="entry name" value="P-loop_NTPase"/>
</dbReference>
<dbReference type="Pfam" id="PF03308">
    <property type="entry name" value="MeaB"/>
    <property type="match status" value="1"/>
</dbReference>
<dbReference type="SMART" id="SM00382">
    <property type="entry name" value="AAA"/>
    <property type="match status" value="1"/>
</dbReference>
<name>A0A1J5TDT6_9ARCH</name>
<comment type="similarity">
    <text evidence="1">Belongs to the SIMIBI class G3E GTPase family. ArgK/MeaB subfamily.</text>
</comment>
<dbReference type="PANTHER" id="PTHR43087:SF1">
    <property type="entry name" value="LAO_AO TRANSPORT SYSTEM ATPASE"/>
    <property type="match status" value="1"/>
</dbReference>
<protein>
    <recommendedName>
        <fullName evidence="6">AAA+ ATPase domain-containing protein</fullName>
    </recommendedName>
</protein>
<organism evidence="7 8">
    <name type="scientific">Marine Group III euryarchaeote CG-Bathy1</name>
    <dbReference type="NCBI Taxonomy" id="1889001"/>
    <lineage>
        <taxon>Archaea</taxon>
        <taxon>Methanobacteriati</taxon>
        <taxon>Thermoplasmatota</taxon>
        <taxon>Thermoplasmata</taxon>
        <taxon>Candidatus Thermoprofundales</taxon>
    </lineage>
</organism>
<evidence type="ECO:0000256" key="5">
    <source>
        <dbReference type="ARBA" id="ARBA00023186"/>
    </source>
</evidence>
<dbReference type="InterPro" id="IPR003593">
    <property type="entry name" value="AAA+_ATPase"/>
</dbReference>
<dbReference type="SUPFAM" id="SSF52540">
    <property type="entry name" value="P-loop containing nucleoside triphosphate hydrolases"/>
    <property type="match status" value="1"/>
</dbReference>
<evidence type="ECO:0000313" key="8">
    <source>
        <dbReference type="Proteomes" id="UP000183815"/>
    </source>
</evidence>
<comment type="caution">
    <text evidence="7">The sequence shown here is derived from an EMBL/GenBank/DDBJ whole genome shotgun (WGS) entry which is preliminary data.</text>
</comment>
<feature type="domain" description="AAA+ ATPase" evidence="6">
    <location>
        <begin position="42"/>
        <end position="263"/>
    </location>
</feature>
<dbReference type="Gene3D" id="3.40.50.300">
    <property type="entry name" value="P-loop containing nucleotide triphosphate hydrolases"/>
    <property type="match status" value="1"/>
</dbReference>
<dbReference type="Proteomes" id="UP000183815">
    <property type="component" value="Unassembled WGS sequence"/>
</dbReference>
<dbReference type="CDD" id="cd03114">
    <property type="entry name" value="MMAA-like"/>
    <property type="match status" value="1"/>
</dbReference>
<dbReference type="GO" id="GO:0003924">
    <property type="term" value="F:GTPase activity"/>
    <property type="evidence" value="ECO:0007669"/>
    <property type="project" value="InterPro"/>
</dbReference>
<gene>
    <name evidence="7" type="ORF">BEU04_04270</name>
</gene>
<keyword evidence="3" id="KW-0378">Hydrolase</keyword>
<dbReference type="EMBL" id="MIYU01000005">
    <property type="protein sequence ID" value="OIR19089.1"/>
    <property type="molecule type" value="Genomic_DNA"/>
</dbReference>
<keyword evidence="4" id="KW-0342">GTP-binding</keyword>
<evidence type="ECO:0000256" key="1">
    <source>
        <dbReference type="ARBA" id="ARBA00009625"/>
    </source>
</evidence>
<dbReference type="NCBIfam" id="TIGR00750">
    <property type="entry name" value="lao"/>
    <property type="match status" value="1"/>
</dbReference>
<reference evidence="7 8" key="1">
    <citation type="submission" date="2016-08" db="EMBL/GenBank/DDBJ databases">
        <title>New Insights into Marine Group III Euryarchaeota, from dark to light.</title>
        <authorList>
            <person name="Haro-Moreno J.M."/>
            <person name="Rodriguez-Valera F."/>
            <person name="Lopez-Garcia P."/>
            <person name="Moreira D."/>
            <person name="Martin-Cuadrado A.B."/>
        </authorList>
    </citation>
    <scope>NUCLEOTIDE SEQUENCE [LARGE SCALE GENOMIC DNA]</scope>
    <source>
        <strain evidence="7">CG-Bathy1</strain>
    </source>
</reference>
<sequence>MFLIDDLLSGDTRSVSRLISWIENGDERAKNALKSVWHKTGNSYTIGVTGPTGAGKSTLVNCLADYSSKQGHKVGVLAIDPTSPFSGGAILGDRLRMFSSQNADIFIRSVATRGHLGGVTPTIGFLVNAIELLQKDLIFIETVGAGQGDVEIAELADTTLVVNVPGLGDEIQAQKAGILEIADILVVNKSDRSGADRLVEELKMMQHLGELESWTPPIVQTTAVEQIGISLLWENIEKHRSFLGSNGLKSVRLKRQIYELQQHLRTSLYQDKITELGSKSLDSVAEDILSRKTDPFTAVDEIKSLLK</sequence>
<dbReference type="InterPro" id="IPR052040">
    <property type="entry name" value="GTPase/Isobutyryl-CoA_mutase"/>
</dbReference>